<dbReference type="NCBIfam" id="TIGR03025">
    <property type="entry name" value="EPS_sugtrans"/>
    <property type="match status" value="1"/>
</dbReference>
<keyword evidence="4 7" id="KW-0812">Transmembrane</keyword>
<protein>
    <submittedName>
        <fullName evidence="9">Undecaprenyl-phosphate glucose phosphotransferase</fullName>
        <ecNumber evidence="9">2.7.8.31</ecNumber>
    </submittedName>
</protein>
<dbReference type="PANTHER" id="PTHR30576:SF0">
    <property type="entry name" value="UNDECAPRENYL-PHOSPHATE N-ACETYLGALACTOSAMINYL 1-PHOSPHATE TRANSFERASE-RELATED"/>
    <property type="match status" value="1"/>
</dbReference>
<gene>
    <name evidence="9" type="ORF">NG821_06530</name>
</gene>
<comment type="similarity">
    <text evidence="2">Belongs to the bacterial sugar transferase family.</text>
</comment>
<evidence type="ECO:0000313" key="9">
    <source>
        <dbReference type="EMBL" id="MCO6025500.1"/>
    </source>
</evidence>
<dbReference type="RefSeq" id="WP_252760859.1">
    <property type="nucleotide sequence ID" value="NZ_JAMXLY010000019.1"/>
</dbReference>
<dbReference type="Pfam" id="PF13727">
    <property type="entry name" value="CoA_binding_3"/>
    <property type="match status" value="1"/>
</dbReference>
<evidence type="ECO:0000256" key="1">
    <source>
        <dbReference type="ARBA" id="ARBA00004141"/>
    </source>
</evidence>
<dbReference type="EMBL" id="JAMXLY010000019">
    <property type="protein sequence ID" value="MCO6025500.1"/>
    <property type="molecule type" value="Genomic_DNA"/>
</dbReference>
<dbReference type="NCBIfam" id="TIGR03023">
    <property type="entry name" value="WcaJ_sugtrans"/>
    <property type="match status" value="1"/>
</dbReference>
<dbReference type="EC" id="2.7.8.31" evidence="9"/>
<keyword evidence="10" id="KW-1185">Reference proteome</keyword>
<evidence type="ECO:0000256" key="5">
    <source>
        <dbReference type="ARBA" id="ARBA00022989"/>
    </source>
</evidence>
<evidence type="ECO:0000256" key="3">
    <source>
        <dbReference type="ARBA" id="ARBA00022679"/>
    </source>
</evidence>
<dbReference type="InterPro" id="IPR003362">
    <property type="entry name" value="Bact_transf"/>
</dbReference>
<comment type="caution">
    <text evidence="9">The sequence shown here is derived from an EMBL/GenBank/DDBJ whole genome shotgun (WGS) entry which is preliminary data.</text>
</comment>
<dbReference type="InterPro" id="IPR017473">
    <property type="entry name" value="Undecaprenyl-P_gluc_Ptfrase"/>
</dbReference>
<organism evidence="9 10">
    <name type="scientific">Segatella cerevisiae</name>
    <dbReference type="NCBI Taxonomy" id="2053716"/>
    <lineage>
        <taxon>Bacteria</taxon>
        <taxon>Pseudomonadati</taxon>
        <taxon>Bacteroidota</taxon>
        <taxon>Bacteroidia</taxon>
        <taxon>Bacteroidales</taxon>
        <taxon>Prevotellaceae</taxon>
        <taxon>Segatella</taxon>
    </lineage>
</organism>
<dbReference type="Pfam" id="PF02397">
    <property type="entry name" value="Bac_transf"/>
    <property type="match status" value="1"/>
</dbReference>
<evidence type="ECO:0000256" key="2">
    <source>
        <dbReference type="ARBA" id="ARBA00006464"/>
    </source>
</evidence>
<reference evidence="9 10" key="1">
    <citation type="submission" date="2022-06" db="EMBL/GenBank/DDBJ databases">
        <title>A taxonomic note on the genus Prevotella: Description of four novel genera and emended description of the genera Hallella and Xylanibacter.</title>
        <authorList>
            <person name="Hitch T.C.A."/>
        </authorList>
    </citation>
    <scope>NUCLEOTIDE SEQUENCE [LARGE SCALE GENOMIC DNA]</scope>
    <source>
        <strain evidence="9 10">DSM 100619</strain>
    </source>
</reference>
<feature type="domain" description="Bacterial sugar transferase" evidence="8">
    <location>
        <begin position="162"/>
        <end position="346"/>
    </location>
</feature>
<evidence type="ECO:0000259" key="8">
    <source>
        <dbReference type="Pfam" id="PF02397"/>
    </source>
</evidence>
<dbReference type="PANTHER" id="PTHR30576">
    <property type="entry name" value="COLANIC BIOSYNTHESIS UDP-GLUCOSE LIPID CARRIER TRANSFERASE"/>
    <property type="match status" value="1"/>
</dbReference>
<evidence type="ECO:0000313" key="10">
    <source>
        <dbReference type="Proteomes" id="UP001204015"/>
    </source>
</evidence>
<keyword evidence="6 7" id="KW-0472">Membrane</keyword>
<dbReference type="Proteomes" id="UP001204015">
    <property type="component" value="Unassembled WGS sequence"/>
</dbReference>
<keyword evidence="3 9" id="KW-0808">Transferase</keyword>
<comment type="subcellular location">
    <subcellularLocation>
        <location evidence="1">Membrane</location>
        <topology evidence="1">Multi-pass membrane protein</topology>
    </subcellularLocation>
</comment>
<dbReference type="InterPro" id="IPR017475">
    <property type="entry name" value="EPS_sugar_tfrase"/>
</dbReference>
<accession>A0ABT1BWQ3</accession>
<dbReference type="GO" id="GO:0089702">
    <property type="term" value="F:undecaprenyl-phosphate glucose phosphotransferase activity"/>
    <property type="evidence" value="ECO:0007669"/>
    <property type="project" value="UniProtKB-EC"/>
</dbReference>
<dbReference type="Gene3D" id="3.40.50.720">
    <property type="entry name" value="NAD(P)-binding Rossmann-like Domain"/>
    <property type="match status" value="1"/>
</dbReference>
<evidence type="ECO:0000256" key="6">
    <source>
        <dbReference type="ARBA" id="ARBA00023136"/>
    </source>
</evidence>
<name>A0ABT1BWQ3_9BACT</name>
<evidence type="ECO:0000256" key="4">
    <source>
        <dbReference type="ARBA" id="ARBA00022692"/>
    </source>
</evidence>
<keyword evidence="5 7" id="KW-1133">Transmembrane helix</keyword>
<evidence type="ECO:0000256" key="7">
    <source>
        <dbReference type="SAM" id="Phobius"/>
    </source>
</evidence>
<feature type="transmembrane region" description="Helical" evidence="7">
    <location>
        <begin position="167"/>
        <end position="193"/>
    </location>
</feature>
<proteinExistence type="inferred from homology"/>
<sequence length="354" mass="41339">MFFIILATDHLRGRELLLEYRKRKGVKHEVLFVGRGSNLEDLYASMKDDASFGYFLKGYFADPSDETFLPDVPYLGKVSEVKGWLDSHAGKISAVFCSLPSARADEIRELIECCTQHVVLFYSVPNVRNYLKRKMNMALYGDVPVLYVSEIPLNRPENQLLKRVFDVIVSSVFLVFFFPWIFLIVGAIIKLTMPGPIFFKQKRTGLDGRDFWCYKFRSMKVNDKADSIQATKDDPRKTRFGNFMRHTNIDELPQFWNVFIGTMSIVGPRPHMLKHTEIYSQLISKYMMRHFVKPGITGWAQVTGCRGETRELRQMEERVKKDIWYIENWSFLLDLKIIWLTVWDVFAGKNDNAY</sequence>